<dbReference type="NCBIfam" id="TIGR01395">
    <property type="entry name" value="FlgC"/>
    <property type="match status" value="1"/>
</dbReference>
<comment type="subcellular location">
    <subcellularLocation>
        <location evidence="1 6">Bacterial flagellum basal body</location>
    </subcellularLocation>
</comment>
<evidence type="ECO:0000313" key="9">
    <source>
        <dbReference type="Proteomes" id="UP000254879"/>
    </source>
</evidence>
<name>A0A378MC91_LISGR</name>
<evidence type="ECO:0000259" key="7">
    <source>
        <dbReference type="Pfam" id="PF06429"/>
    </source>
</evidence>
<evidence type="ECO:0000256" key="3">
    <source>
        <dbReference type="ARBA" id="ARBA00017941"/>
    </source>
</evidence>
<evidence type="ECO:0000313" key="8">
    <source>
        <dbReference type="EMBL" id="STY43941.1"/>
    </source>
</evidence>
<dbReference type="InterPro" id="IPR006299">
    <property type="entry name" value="FlgC"/>
</dbReference>
<evidence type="ECO:0000256" key="2">
    <source>
        <dbReference type="ARBA" id="ARBA00009677"/>
    </source>
</evidence>
<organism evidence="8 9">
    <name type="scientific">Listeria grayi</name>
    <name type="common">Listeria murrayi</name>
    <dbReference type="NCBI Taxonomy" id="1641"/>
    <lineage>
        <taxon>Bacteria</taxon>
        <taxon>Bacillati</taxon>
        <taxon>Bacillota</taxon>
        <taxon>Bacilli</taxon>
        <taxon>Bacillales</taxon>
        <taxon>Listeriaceae</taxon>
        <taxon>Listeria</taxon>
    </lineage>
</organism>
<comment type="subunit">
    <text evidence="5 6">The basal body constitutes a major portion of the flagellar organelle and consists of four rings (L,P,S, and M) mounted on a central rod. The rod consists of about 26 subunits of FlgG in the distal portion, and FlgB, FlgC and FlgF are thought to build up the proximal portion of the rod with about 6 subunits each.</text>
</comment>
<dbReference type="RefSeq" id="WP_003754706.1">
    <property type="nucleotide sequence ID" value="NZ_CABKNG010000001.1"/>
</dbReference>
<dbReference type="EMBL" id="UGPG01000001">
    <property type="protein sequence ID" value="STY43941.1"/>
    <property type="molecule type" value="Genomic_DNA"/>
</dbReference>
<dbReference type="InterPro" id="IPR010930">
    <property type="entry name" value="Flg_bb/hook_C_dom"/>
</dbReference>
<accession>A0A378MC91</accession>
<sequence>MFESINTNGSALNAAKTWMEISSDNIANANSSAAPGEAPYARKSVVLQEISPFEAKLNGVNGVKVENIVSDTKNVKTVYDPTHPNSDQDGYVRYANIDLTAEMTNIMVGQKMYAANTSALQANEKMLDKELEIGKI</sequence>
<evidence type="ECO:0000256" key="6">
    <source>
        <dbReference type="RuleBase" id="RU362062"/>
    </source>
</evidence>
<dbReference type="InterPro" id="IPR019776">
    <property type="entry name" value="Flagellar_basal_body_rod_CS"/>
</dbReference>
<dbReference type="GO" id="GO:0071978">
    <property type="term" value="P:bacterial-type flagellum-dependent swarming motility"/>
    <property type="evidence" value="ECO:0007669"/>
    <property type="project" value="TreeGrafter"/>
</dbReference>
<dbReference type="AlphaFoldDB" id="A0A378MC91"/>
<dbReference type="Pfam" id="PF06429">
    <property type="entry name" value="Flg_bbr_C"/>
    <property type="match status" value="1"/>
</dbReference>
<protein>
    <recommendedName>
        <fullName evidence="3 6">Flagellar basal-body rod protein FlgC</fullName>
    </recommendedName>
</protein>
<reference evidence="8 9" key="1">
    <citation type="submission" date="2018-06" db="EMBL/GenBank/DDBJ databases">
        <authorList>
            <consortium name="Pathogen Informatics"/>
            <person name="Doyle S."/>
        </authorList>
    </citation>
    <scope>NUCLEOTIDE SEQUENCE [LARGE SCALE GENOMIC DNA]</scope>
    <source>
        <strain evidence="9">NCTC 10815</strain>
    </source>
</reference>
<feature type="domain" description="Flagellar basal-body/hook protein C-terminal" evidence="7">
    <location>
        <begin position="88"/>
        <end position="129"/>
    </location>
</feature>
<evidence type="ECO:0000256" key="1">
    <source>
        <dbReference type="ARBA" id="ARBA00004117"/>
    </source>
</evidence>
<dbReference type="PANTHER" id="PTHR30435:SF2">
    <property type="entry name" value="FLAGELLAR BASAL-BODY ROD PROTEIN FLGC"/>
    <property type="match status" value="1"/>
</dbReference>
<dbReference type="PROSITE" id="PS00588">
    <property type="entry name" value="FLAGELLA_BB_ROD"/>
    <property type="match status" value="1"/>
</dbReference>
<proteinExistence type="inferred from homology"/>
<comment type="similarity">
    <text evidence="2">Belongs to the flagella basal body rod proteins family.</text>
</comment>
<gene>
    <name evidence="8" type="primary">flgC</name>
    <name evidence="8" type="ORF">NCTC10815_01250</name>
</gene>
<dbReference type="Proteomes" id="UP000254879">
    <property type="component" value="Unassembled WGS sequence"/>
</dbReference>
<dbReference type="PANTHER" id="PTHR30435">
    <property type="entry name" value="FLAGELLAR PROTEIN"/>
    <property type="match status" value="1"/>
</dbReference>
<evidence type="ECO:0000256" key="4">
    <source>
        <dbReference type="ARBA" id="ARBA00023143"/>
    </source>
</evidence>
<dbReference type="GO" id="GO:0030694">
    <property type="term" value="C:bacterial-type flagellum basal body, rod"/>
    <property type="evidence" value="ECO:0007669"/>
    <property type="project" value="UniProtKB-UniRule"/>
</dbReference>
<keyword evidence="4 6" id="KW-0975">Bacterial flagellum</keyword>
<evidence type="ECO:0000256" key="5">
    <source>
        <dbReference type="ARBA" id="ARBA00025933"/>
    </source>
</evidence>